<organism evidence="2 3">
    <name type="scientific">Candidatus Liptonbacteria bacterium GWC1_60_9</name>
    <dbReference type="NCBI Taxonomy" id="1798645"/>
    <lineage>
        <taxon>Bacteria</taxon>
        <taxon>Candidatus Liptoniibacteriota</taxon>
    </lineage>
</organism>
<gene>
    <name evidence="2" type="ORF">A2128_00600</name>
</gene>
<sequence length="305" mass="33794">MIELIGAAGVAVAIGSGLARSITTVSQKHFAIVDWFGYRFAGYLEEGPHPVPPFSDVTEYSLELATKPIKVVFFSGDKLEVRAEGSVQWRPDPGVQYYRDDKGRRVLCEPDENGRVLFVEMSEETILSGTTDAIEEQLGIVAGTEDADAFIEKREAIGLLINAILRLDKDRIVPFTFDTICSDSAKREELKRLLSIEKDIADERSELEKRFGVDIELFALSKVRFSEKTEVALQEKQQVVAQLRAKGEQATVTHELVKKFKEEGLTPQEAFNAAAQVVGIGNVARQIHSIEGIRPLVEIVRMGGS</sequence>
<evidence type="ECO:0000313" key="3">
    <source>
        <dbReference type="Proteomes" id="UP000176349"/>
    </source>
</evidence>
<protein>
    <recommendedName>
        <fullName evidence="1">Band 7 domain-containing protein</fullName>
    </recommendedName>
</protein>
<dbReference type="EMBL" id="MHKV01000038">
    <property type="protein sequence ID" value="OGY96717.1"/>
    <property type="molecule type" value="Genomic_DNA"/>
</dbReference>
<dbReference type="AlphaFoldDB" id="A0A1G2C889"/>
<feature type="domain" description="Band 7" evidence="1">
    <location>
        <begin position="24"/>
        <end position="250"/>
    </location>
</feature>
<proteinExistence type="predicted"/>
<dbReference type="Proteomes" id="UP000176349">
    <property type="component" value="Unassembled WGS sequence"/>
</dbReference>
<accession>A0A1G2C889</accession>
<evidence type="ECO:0000259" key="1">
    <source>
        <dbReference type="Pfam" id="PF01145"/>
    </source>
</evidence>
<reference evidence="2 3" key="1">
    <citation type="journal article" date="2016" name="Nat. Commun.">
        <title>Thousands of microbial genomes shed light on interconnected biogeochemical processes in an aquifer system.</title>
        <authorList>
            <person name="Anantharaman K."/>
            <person name="Brown C.T."/>
            <person name="Hug L.A."/>
            <person name="Sharon I."/>
            <person name="Castelle C.J."/>
            <person name="Probst A.J."/>
            <person name="Thomas B.C."/>
            <person name="Singh A."/>
            <person name="Wilkins M.J."/>
            <person name="Karaoz U."/>
            <person name="Brodie E.L."/>
            <person name="Williams K.H."/>
            <person name="Hubbard S.S."/>
            <person name="Banfield J.F."/>
        </authorList>
    </citation>
    <scope>NUCLEOTIDE SEQUENCE [LARGE SCALE GENOMIC DNA]</scope>
</reference>
<dbReference type="Pfam" id="PF01145">
    <property type="entry name" value="Band_7"/>
    <property type="match status" value="1"/>
</dbReference>
<comment type="caution">
    <text evidence="2">The sequence shown here is derived from an EMBL/GenBank/DDBJ whole genome shotgun (WGS) entry which is preliminary data.</text>
</comment>
<dbReference type="InterPro" id="IPR001107">
    <property type="entry name" value="Band_7"/>
</dbReference>
<evidence type="ECO:0000313" key="2">
    <source>
        <dbReference type="EMBL" id="OGY96717.1"/>
    </source>
</evidence>
<name>A0A1G2C889_9BACT</name>